<dbReference type="Proteomes" id="UP000250321">
    <property type="component" value="Unassembled WGS sequence"/>
</dbReference>
<feature type="compositionally biased region" description="Low complexity" evidence="1">
    <location>
        <begin position="70"/>
        <end position="90"/>
    </location>
</feature>
<evidence type="ECO:0000313" key="3">
    <source>
        <dbReference type="Proteomes" id="UP000250321"/>
    </source>
</evidence>
<dbReference type="EMBL" id="PJQY01000618">
    <property type="protein sequence ID" value="PQQ09483.1"/>
    <property type="molecule type" value="Genomic_DNA"/>
</dbReference>
<proteinExistence type="predicted"/>
<organism evidence="2 3">
    <name type="scientific">Prunus yedoensis var. nudiflora</name>
    <dbReference type="NCBI Taxonomy" id="2094558"/>
    <lineage>
        <taxon>Eukaryota</taxon>
        <taxon>Viridiplantae</taxon>
        <taxon>Streptophyta</taxon>
        <taxon>Embryophyta</taxon>
        <taxon>Tracheophyta</taxon>
        <taxon>Spermatophyta</taxon>
        <taxon>Magnoliopsida</taxon>
        <taxon>eudicotyledons</taxon>
        <taxon>Gunneridae</taxon>
        <taxon>Pentapetalae</taxon>
        <taxon>rosids</taxon>
        <taxon>fabids</taxon>
        <taxon>Rosales</taxon>
        <taxon>Rosaceae</taxon>
        <taxon>Amygdaloideae</taxon>
        <taxon>Amygdaleae</taxon>
        <taxon>Prunus</taxon>
    </lineage>
</organism>
<evidence type="ECO:0000313" key="2">
    <source>
        <dbReference type="EMBL" id="PQQ09483.1"/>
    </source>
</evidence>
<dbReference type="AlphaFoldDB" id="A0A314YRV5"/>
<protein>
    <submittedName>
        <fullName evidence="2">Uncharacterized protein</fullName>
    </submittedName>
</protein>
<accession>A0A314YRV5</accession>
<comment type="caution">
    <text evidence="2">The sequence shown here is derived from an EMBL/GenBank/DDBJ whole genome shotgun (WGS) entry which is preliminary data.</text>
</comment>
<reference evidence="2 3" key="1">
    <citation type="submission" date="2018-02" db="EMBL/GenBank/DDBJ databases">
        <title>Draft genome of wild Prunus yedoensis var. nudiflora.</title>
        <authorList>
            <person name="Baek S."/>
            <person name="Kim J.-H."/>
            <person name="Choi K."/>
            <person name="Kim G.-B."/>
            <person name="Cho A."/>
            <person name="Jang H."/>
            <person name="Shin C.-H."/>
            <person name="Yu H.-J."/>
            <person name="Mun J.-H."/>
        </authorList>
    </citation>
    <scope>NUCLEOTIDE SEQUENCE [LARGE SCALE GENOMIC DNA]</scope>
    <source>
        <strain evidence="3">cv. Jeju island</strain>
        <tissue evidence="2">Leaf</tissue>
    </source>
</reference>
<keyword evidence="3" id="KW-1185">Reference proteome</keyword>
<evidence type="ECO:0000256" key="1">
    <source>
        <dbReference type="SAM" id="MobiDB-lite"/>
    </source>
</evidence>
<sequence length="99" mass="10530">MTGMRDRGLQNFSSISFLSGALRKRQEFVGWTLGRMDGISIKDESGSSRSSTNFGVLDDAWHRLGDRPRGVGARAGAAPSVVEVPSSSNEGEGEAEVGE</sequence>
<feature type="region of interest" description="Disordered" evidence="1">
    <location>
        <begin position="67"/>
        <end position="99"/>
    </location>
</feature>
<gene>
    <name evidence="2" type="ORF">Pyn_05760</name>
</gene>
<name>A0A314YRV5_PRUYE</name>